<keyword evidence="1 7" id="KW-0489">Methyltransferase</keyword>
<dbReference type="CDD" id="cd00090">
    <property type="entry name" value="HTH_ARSR"/>
    <property type="match status" value="1"/>
</dbReference>
<evidence type="ECO:0000256" key="2">
    <source>
        <dbReference type="ARBA" id="ARBA00022679"/>
    </source>
</evidence>
<evidence type="ECO:0000259" key="5">
    <source>
        <dbReference type="Pfam" id="PF00891"/>
    </source>
</evidence>
<feature type="active site" description="Proton acceptor" evidence="4">
    <location>
        <position position="228"/>
    </location>
</feature>
<evidence type="ECO:0000313" key="8">
    <source>
        <dbReference type="Proteomes" id="UP000612266"/>
    </source>
</evidence>
<dbReference type="Gene3D" id="1.10.10.10">
    <property type="entry name" value="Winged helix-like DNA-binding domain superfamily/Winged helix DNA-binding domain"/>
    <property type="match status" value="1"/>
</dbReference>
<keyword evidence="2 7" id="KW-0808">Transferase</keyword>
<dbReference type="PIRSF" id="PIRSF005739">
    <property type="entry name" value="O-mtase"/>
    <property type="match status" value="1"/>
</dbReference>
<dbReference type="Pfam" id="PF00891">
    <property type="entry name" value="Methyltransf_2"/>
    <property type="match status" value="1"/>
</dbReference>
<feature type="domain" description="O-methyltransferase C-terminal" evidence="5">
    <location>
        <begin position="102"/>
        <end position="297"/>
    </location>
</feature>
<evidence type="ECO:0000313" key="7">
    <source>
        <dbReference type="EMBL" id="MBG2914580.1"/>
    </source>
</evidence>
<dbReference type="InterPro" id="IPR011991">
    <property type="entry name" value="ArsR-like_HTH"/>
</dbReference>
<dbReference type="InterPro" id="IPR036388">
    <property type="entry name" value="WH-like_DNA-bd_sf"/>
</dbReference>
<dbReference type="GO" id="GO:0032259">
    <property type="term" value="P:methylation"/>
    <property type="evidence" value="ECO:0007669"/>
    <property type="project" value="UniProtKB-KW"/>
</dbReference>
<dbReference type="PANTHER" id="PTHR43712">
    <property type="entry name" value="PUTATIVE (AFU_ORTHOLOGUE AFUA_4G14580)-RELATED"/>
    <property type="match status" value="1"/>
</dbReference>
<dbReference type="InterPro" id="IPR001077">
    <property type="entry name" value="COMT_C"/>
</dbReference>
<gene>
    <name evidence="7" type="ORF">I4901_09395</name>
</gene>
<dbReference type="AlphaFoldDB" id="A0A8I1BLM8"/>
<organism evidence="7 8">
    <name type="scientific">Proteus terrae subsp. cibarius</name>
    <dbReference type="NCBI Taxonomy" id="626774"/>
    <lineage>
        <taxon>Bacteria</taxon>
        <taxon>Pseudomonadati</taxon>
        <taxon>Pseudomonadota</taxon>
        <taxon>Gammaproteobacteria</taxon>
        <taxon>Enterobacterales</taxon>
        <taxon>Morganellaceae</taxon>
        <taxon>Proteus</taxon>
    </lineage>
</organism>
<evidence type="ECO:0000259" key="6">
    <source>
        <dbReference type="Pfam" id="PF08100"/>
    </source>
</evidence>
<comment type="caution">
    <text evidence="7">The sequence shown here is derived from an EMBL/GenBank/DDBJ whole genome shotgun (WGS) entry which is preliminary data.</text>
</comment>
<sequence>MSFTIPAALRVAVKLNIADLLKNGSKNVSELAEKTNSSPSALNRILRMLASEKIFYELENQSYSLTPMGSFLLSDHEYSLRDAILMLTNETLWGPVGDITESVQGNPAFENLYGISFYQYWQDNVRKDHDFQSGMSSLSKIENYFIIKHYEFPENVTITDIAGGLGGLLLNVLKENPTLKGQLFDRPHVLERTLLTELNDDSRWSLISGDLFGEYPESDIYLIKYIIHDWDDESVIKIFKNFRNAMKPNSKILIIEPVIFKKNVPDMAKYMDLLCMCAFPESGERTEAEFIALLDQADLKINKVIKTETYNSILEIVIK</sequence>
<dbReference type="GO" id="GO:0008171">
    <property type="term" value="F:O-methyltransferase activity"/>
    <property type="evidence" value="ECO:0007669"/>
    <property type="project" value="InterPro"/>
</dbReference>
<evidence type="ECO:0000256" key="4">
    <source>
        <dbReference type="PIRSR" id="PIRSR005739-1"/>
    </source>
</evidence>
<evidence type="ECO:0000256" key="3">
    <source>
        <dbReference type="ARBA" id="ARBA00022691"/>
    </source>
</evidence>
<proteinExistence type="predicted"/>
<dbReference type="Proteomes" id="UP000612266">
    <property type="component" value="Unassembled WGS sequence"/>
</dbReference>
<dbReference type="InterPro" id="IPR012967">
    <property type="entry name" value="COMT_dimerisation"/>
</dbReference>
<feature type="domain" description="O-methyltransferase dimerisation" evidence="6">
    <location>
        <begin position="2"/>
        <end position="74"/>
    </location>
</feature>
<reference evidence="7" key="1">
    <citation type="submission" date="2020-11" db="EMBL/GenBank/DDBJ databases">
        <title>Enhanced detection system for hospital associated transmission using whole genome sequencing surveillance.</title>
        <authorList>
            <person name="Harrison L.H."/>
            <person name="Van Tyne D."/>
            <person name="Marsh J.W."/>
            <person name="Griffith M.P."/>
            <person name="Snyder D.J."/>
            <person name="Cooper V.S."/>
            <person name="Mustapha M."/>
        </authorList>
    </citation>
    <scope>NUCLEOTIDE SEQUENCE</scope>
    <source>
        <strain evidence="7">PR00070</strain>
    </source>
</reference>
<dbReference type="InterPro" id="IPR036390">
    <property type="entry name" value="WH_DNA-bd_sf"/>
</dbReference>
<dbReference type="GO" id="GO:0006355">
    <property type="term" value="P:regulation of DNA-templated transcription"/>
    <property type="evidence" value="ECO:0007669"/>
    <property type="project" value="UniProtKB-ARBA"/>
</dbReference>
<evidence type="ECO:0000256" key="1">
    <source>
        <dbReference type="ARBA" id="ARBA00022603"/>
    </source>
</evidence>
<dbReference type="SUPFAM" id="SSF46785">
    <property type="entry name" value="Winged helix' DNA-binding domain"/>
    <property type="match status" value="1"/>
</dbReference>
<name>A0A8I1BLM8_9GAMM</name>
<protein>
    <submittedName>
        <fullName evidence="7">Methyltransferase</fullName>
    </submittedName>
</protein>
<dbReference type="SUPFAM" id="SSF53335">
    <property type="entry name" value="S-adenosyl-L-methionine-dependent methyltransferases"/>
    <property type="match status" value="1"/>
</dbReference>
<dbReference type="PANTHER" id="PTHR43712:SF2">
    <property type="entry name" value="O-METHYLTRANSFERASE CICE"/>
    <property type="match status" value="1"/>
</dbReference>
<accession>A0A8I1BLM8</accession>
<dbReference type="PROSITE" id="PS51683">
    <property type="entry name" value="SAM_OMT_II"/>
    <property type="match status" value="1"/>
</dbReference>
<dbReference type="EMBL" id="JADSJR010000010">
    <property type="protein sequence ID" value="MBG2914580.1"/>
    <property type="molecule type" value="Genomic_DNA"/>
</dbReference>
<dbReference type="Pfam" id="PF08100">
    <property type="entry name" value="Dimerisation"/>
    <property type="match status" value="1"/>
</dbReference>
<dbReference type="InterPro" id="IPR016461">
    <property type="entry name" value="COMT-like"/>
</dbReference>
<dbReference type="GO" id="GO:0046983">
    <property type="term" value="F:protein dimerization activity"/>
    <property type="evidence" value="ECO:0007669"/>
    <property type="project" value="InterPro"/>
</dbReference>
<dbReference type="Gene3D" id="3.40.50.150">
    <property type="entry name" value="Vaccinia Virus protein VP39"/>
    <property type="match status" value="1"/>
</dbReference>
<keyword evidence="3" id="KW-0949">S-adenosyl-L-methionine</keyword>
<dbReference type="InterPro" id="IPR029063">
    <property type="entry name" value="SAM-dependent_MTases_sf"/>
</dbReference>